<dbReference type="AlphaFoldDB" id="A0A4C1Z5A6"/>
<reference evidence="1 2" key="1">
    <citation type="journal article" date="2019" name="Commun. Biol.">
        <title>The bagworm genome reveals a unique fibroin gene that provides high tensile strength.</title>
        <authorList>
            <person name="Kono N."/>
            <person name="Nakamura H."/>
            <person name="Ohtoshi R."/>
            <person name="Tomita M."/>
            <person name="Numata K."/>
            <person name="Arakawa K."/>
        </authorList>
    </citation>
    <scope>NUCLEOTIDE SEQUENCE [LARGE SCALE GENOMIC DNA]</scope>
</reference>
<dbReference type="EMBL" id="BGZK01001533">
    <property type="protein sequence ID" value="GBP81837.1"/>
    <property type="molecule type" value="Genomic_DNA"/>
</dbReference>
<accession>A0A4C1Z5A6</accession>
<protein>
    <submittedName>
        <fullName evidence="1">Uncharacterized protein</fullName>
    </submittedName>
</protein>
<gene>
    <name evidence="1" type="ORF">EVAR_56307_1</name>
</gene>
<organism evidence="1 2">
    <name type="scientific">Eumeta variegata</name>
    <name type="common">Bagworm moth</name>
    <name type="synonym">Eumeta japonica</name>
    <dbReference type="NCBI Taxonomy" id="151549"/>
    <lineage>
        <taxon>Eukaryota</taxon>
        <taxon>Metazoa</taxon>
        <taxon>Ecdysozoa</taxon>
        <taxon>Arthropoda</taxon>
        <taxon>Hexapoda</taxon>
        <taxon>Insecta</taxon>
        <taxon>Pterygota</taxon>
        <taxon>Neoptera</taxon>
        <taxon>Endopterygota</taxon>
        <taxon>Lepidoptera</taxon>
        <taxon>Glossata</taxon>
        <taxon>Ditrysia</taxon>
        <taxon>Tineoidea</taxon>
        <taxon>Psychidae</taxon>
        <taxon>Oiketicinae</taxon>
        <taxon>Eumeta</taxon>
    </lineage>
</organism>
<evidence type="ECO:0000313" key="2">
    <source>
        <dbReference type="Proteomes" id="UP000299102"/>
    </source>
</evidence>
<evidence type="ECO:0000313" key="1">
    <source>
        <dbReference type="EMBL" id="GBP81837.1"/>
    </source>
</evidence>
<proteinExistence type="predicted"/>
<name>A0A4C1Z5A6_EUMVA</name>
<dbReference type="Proteomes" id="UP000299102">
    <property type="component" value="Unassembled WGS sequence"/>
</dbReference>
<keyword evidence="2" id="KW-1185">Reference proteome</keyword>
<comment type="caution">
    <text evidence="1">The sequence shown here is derived from an EMBL/GenBank/DDBJ whole genome shotgun (WGS) entry which is preliminary data.</text>
</comment>
<sequence length="77" mass="8894">MEQSDDTGTEMGHEIESENNIEIVISNGEKTDRAIAEPGLDSERNRRLEEVRKWDRTGTEIGIKRDSEFVTRIEIEM</sequence>